<dbReference type="EMBL" id="JBBVUL010000028">
    <property type="protein sequence ID" value="MEL0566047.1"/>
    <property type="molecule type" value="Genomic_DNA"/>
</dbReference>
<dbReference type="Gene3D" id="1.10.260.40">
    <property type="entry name" value="lambda repressor-like DNA-binding domains"/>
    <property type="match status" value="1"/>
</dbReference>
<dbReference type="Pfam" id="PF01381">
    <property type="entry name" value="HTH_3"/>
    <property type="match status" value="1"/>
</dbReference>
<proteinExistence type="predicted"/>
<evidence type="ECO:0000313" key="6">
    <source>
        <dbReference type="Proteomes" id="UP000327236"/>
    </source>
</evidence>
<keyword evidence="7" id="KW-1185">Reference proteome</keyword>
<dbReference type="GO" id="GO:0003677">
    <property type="term" value="F:DNA binding"/>
    <property type="evidence" value="ECO:0007669"/>
    <property type="project" value="UniProtKB-KW"/>
</dbReference>
<accession>A0A5N1IBA5</accession>
<gene>
    <name evidence="5" type="ORF">AAC431_09045</name>
    <name evidence="4" type="ORF">F6H94_07725</name>
</gene>
<protein>
    <submittedName>
        <fullName evidence="4">Helix-turn-helix transcriptional regulator</fullName>
    </submittedName>
</protein>
<name>A0A5N1IBA5_LACJE</name>
<evidence type="ECO:0000259" key="3">
    <source>
        <dbReference type="PROSITE" id="PS50943"/>
    </source>
</evidence>
<evidence type="ECO:0000256" key="2">
    <source>
        <dbReference type="SAM" id="Phobius"/>
    </source>
</evidence>
<evidence type="ECO:0000313" key="4">
    <source>
        <dbReference type="EMBL" id="KAA9320610.1"/>
    </source>
</evidence>
<keyword evidence="2" id="KW-0812">Transmembrane</keyword>
<organism evidence="4 6">
    <name type="scientific">Lactobacillus jensenii</name>
    <dbReference type="NCBI Taxonomy" id="109790"/>
    <lineage>
        <taxon>Bacteria</taxon>
        <taxon>Bacillati</taxon>
        <taxon>Bacillota</taxon>
        <taxon>Bacilli</taxon>
        <taxon>Lactobacillales</taxon>
        <taxon>Lactobacillaceae</taxon>
        <taxon>Lactobacillus</taxon>
    </lineage>
</organism>
<dbReference type="Proteomes" id="UP001385848">
    <property type="component" value="Unassembled WGS sequence"/>
</dbReference>
<reference evidence="4 6" key="1">
    <citation type="submission" date="2019-09" db="EMBL/GenBank/DDBJ databases">
        <title>Draft genome sequence assemblies of isolates from the urinary tract.</title>
        <authorList>
            <person name="Mores C.R."/>
            <person name="Putonti C."/>
            <person name="Wolfe A.J."/>
        </authorList>
    </citation>
    <scope>NUCLEOTIDE SEQUENCE [LARGE SCALE GENOMIC DNA]</scope>
    <source>
        <strain evidence="4 6">UMB246</strain>
    </source>
</reference>
<dbReference type="InterPro" id="IPR001387">
    <property type="entry name" value="Cro/C1-type_HTH"/>
</dbReference>
<evidence type="ECO:0000313" key="5">
    <source>
        <dbReference type="EMBL" id="MEL0566047.1"/>
    </source>
</evidence>
<dbReference type="EMBL" id="VYWW01000043">
    <property type="protein sequence ID" value="KAA9320610.1"/>
    <property type="molecule type" value="Genomic_DNA"/>
</dbReference>
<dbReference type="KEGG" id="lje:BUE77_02435"/>
<dbReference type="SUPFAM" id="SSF47413">
    <property type="entry name" value="lambda repressor-like DNA-binding domains"/>
    <property type="match status" value="1"/>
</dbReference>
<evidence type="ECO:0000313" key="7">
    <source>
        <dbReference type="Proteomes" id="UP001385848"/>
    </source>
</evidence>
<dbReference type="Proteomes" id="UP000327236">
    <property type="component" value="Unassembled WGS sequence"/>
</dbReference>
<evidence type="ECO:0000256" key="1">
    <source>
        <dbReference type="ARBA" id="ARBA00023125"/>
    </source>
</evidence>
<sequence>MDQINERLKEMRLNAGMSQEELASKLNVSRQSVSKWETGDSLPDILKLKQLSKLYDVSIDYIVGNTEFDRKEDTQKTSEQAVLKKQKAKRALKGVLWGTACMLAAFGMEVLKQDGWVIAIFAAVPMHFLINYYVDNKE</sequence>
<feature type="transmembrane region" description="Helical" evidence="2">
    <location>
        <begin position="116"/>
        <end position="134"/>
    </location>
</feature>
<dbReference type="CDD" id="cd00093">
    <property type="entry name" value="HTH_XRE"/>
    <property type="match status" value="1"/>
</dbReference>
<dbReference type="AlphaFoldDB" id="A0A5N1IBA5"/>
<keyword evidence="2" id="KW-0472">Membrane</keyword>
<feature type="domain" description="HTH cro/C1-type" evidence="3">
    <location>
        <begin position="8"/>
        <end position="62"/>
    </location>
</feature>
<feature type="transmembrane region" description="Helical" evidence="2">
    <location>
        <begin position="94"/>
        <end position="110"/>
    </location>
</feature>
<keyword evidence="2" id="KW-1133">Transmembrane helix</keyword>
<dbReference type="PANTHER" id="PTHR46558:SF13">
    <property type="entry name" value="HTH-TYPE TRANSCRIPTIONAL REGULATOR IMMR"/>
    <property type="match status" value="1"/>
</dbReference>
<dbReference type="SMART" id="SM00530">
    <property type="entry name" value="HTH_XRE"/>
    <property type="match status" value="1"/>
</dbReference>
<dbReference type="PROSITE" id="PS50943">
    <property type="entry name" value="HTH_CROC1"/>
    <property type="match status" value="1"/>
</dbReference>
<dbReference type="OrthoDB" id="9805856at2"/>
<reference evidence="5 7" key="2">
    <citation type="submission" date="2024-04" db="EMBL/GenBank/DDBJ databases">
        <title>Three lactobacilli isolated from voided urine samples from females with type 2 diabetes.</title>
        <authorList>
            <person name="Kula A."/>
            <person name="Stegman N."/>
            <person name="Putonti C."/>
        </authorList>
    </citation>
    <scope>NUCLEOTIDE SEQUENCE [LARGE SCALE GENOMIC DNA]</scope>
    <source>
        <strain evidence="5 7">1855</strain>
    </source>
</reference>
<dbReference type="GeneID" id="31742559"/>
<dbReference type="RefSeq" id="WP_006585110.1">
    <property type="nucleotide sequence ID" value="NZ_CATOUV010000001.1"/>
</dbReference>
<comment type="caution">
    <text evidence="4">The sequence shown here is derived from an EMBL/GenBank/DDBJ whole genome shotgun (WGS) entry which is preliminary data.</text>
</comment>
<keyword evidence="1" id="KW-0238">DNA-binding</keyword>
<dbReference type="InterPro" id="IPR010982">
    <property type="entry name" value="Lambda_DNA-bd_dom_sf"/>
</dbReference>
<dbReference type="PANTHER" id="PTHR46558">
    <property type="entry name" value="TRACRIPTIONAL REGULATORY PROTEIN-RELATED-RELATED"/>
    <property type="match status" value="1"/>
</dbReference>